<dbReference type="RefSeq" id="WP_098102633.1">
    <property type="nucleotide sequence ID" value="NZ_NUDL01000042.1"/>
</dbReference>
<gene>
    <name evidence="1" type="ORF">CN611_14620</name>
</gene>
<sequence length="204" mass="22516">MPIITDRLKLSLPLGNEFVSREVLVQAFQEIDRLVMISGNLDELKKAVNKYTDDAIKLLKQNTEDKIGKANGIATLDAQGKVPTTQLPKRNAADINLSDAKNYYTEDTVEAALQQIGDILKNLQLKVSVYRSNKTANGIFATVEWKTKAGVLARKAVLSDPDTNGNYRKQTITFYAENGTTVIGTDVYVITYDVDGDVTSEVLQ</sequence>
<evidence type="ECO:0000313" key="2">
    <source>
        <dbReference type="Proteomes" id="UP000220621"/>
    </source>
</evidence>
<reference evidence="1 2" key="1">
    <citation type="submission" date="2017-09" db="EMBL/GenBank/DDBJ databases">
        <title>Large-scale bioinformatics analysis of Bacillus genomes uncovers conserved roles of natural products in bacterial physiology.</title>
        <authorList>
            <consortium name="Agbiome Team Llc"/>
            <person name="Bleich R.M."/>
            <person name="Grubbs K.J."/>
            <person name="Santa Maria K.C."/>
            <person name="Allen S.E."/>
            <person name="Farag S."/>
            <person name="Shank E.A."/>
            <person name="Bowers A."/>
        </authorList>
    </citation>
    <scope>NUCLEOTIDE SEQUENCE [LARGE SCALE GENOMIC DNA]</scope>
    <source>
        <strain evidence="1 2">AFS010764</strain>
    </source>
</reference>
<comment type="caution">
    <text evidence="1">The sequence shown here is derived from an EMBL/GenBank/DDBJ whole genome shotgun (WGS) entry which is preliminary data.</text>
</comment>
<evidence type="ECO:0000313" key="1">
    <source>
        <dbReference type="EMBL" id="PEM55341.1"/>
    </source>
</evidence>
<protein>
    <submittedName>
        <fullName evidence="1">Uncharacterized protein</fullName>
    </submittedName>
</protein>
<proteinExistence type="predicted"/>
<name>A0A2B5XU13_9BACI</name>
<organism evidence="1 2">
    <name type="scientific">Bacillus wiedmannii</name>
    <dbReference type="NCBI Taxonomy" id="1890302"/>
    <lineage>
        <taxon>Bacteria</taxon>
        <taxon>Bacillati</taxon>
        <taxon>Bacillota</taxon>
        <taxon>Bacilli</taxon>
        <taxon>Bacillales</taxon>
        <taxon>Bacillaceae</taxon>
        <taxon>Bacillus</taxon>
        <taxon>Bacillus cereus group</taxon>
    </lineage>
</organism>
<dbReference type="EMBL" id="NUDL01000042">
    <property type="protein sequence ID" value="PEM55341.1"/>
    <property type="molecule type" value="Genomic_DNA"/>
</dbReference>
<dbReference type="Proteomes" id="UP000220621">
    <property type="component" value="Unassembled WGS sequence"/>
</dbReference>
<accession>A0A2B5XU13</accession>
<dbReference type="AlphaFoldDB" id="A0A2B5XU13"/>